<dbReference type="Gene3D" id="3.40.605.10">
    <property type="entry name" value="Aldehyde Dehydrogenase, Chain A, domain 1"/>
    <property type="match status" value="1"/>
</dbReference>
<evidence type="ECO:0000259" key="3">
    <source>
        <dbReference type="Pfam" id="PF00171"/>
    </source>
</evidence>
<evidence type="ECO:0000256" key="1">
    <source>
        <dbReference type="ARBA" id="ARBA00009986"/>
    </source>
</evidence>
<dbReference type="InterPro" id="IPR015590">
    <property type="entry name" value="Aldehyde_DH_dom"/>
</dbReference>
<gene>
    <name evidence="4" type="ORF">ABG768_023180</name>
</gene>
<dbReference type="SUPFAM" id="SSF53720">
    <property type="entry name" value="ALDH-like"/>
    <property type="match status" value="1"/>
</dbReference>
<organism evidence="4 5">
    <name type="scientific">Culter alburnus</name>
    <name type="common">Topmouth culter</name>
    <dbReference type="NCBI Taxonomy" id="194366"/>
    <lineage>
        <taxon>Eukaryota</taxon>
        <taxon>Metazoa</taxon>
        <taxon>Chordata</taxon>
        <taxon>Craniata</taxon>
        <taxon>Vertebrata</taxon>
        <taxon>Euteleostomi</taxon>
        <taxon>Actinopterygii</taxon>
        <taxon>Neopterygii</taxon>
        <taxon>Teleostei</taxon>
        <taxon>Ostariophysi</taxon>
        <taxon>Cypriniformes</taxon>
        <taxon>Xenocyprididae</taxon>
        <taxon>Xenocypridinae</taxon>
        <taxon>Culter</taxon>
    </lineage>
</organism>
<dbReference type="InterPro" id="IPR016163">
    <property type="entry name" value="Ald_DH_C"/>
</dbReference>
<evidence type="ECO:0000313" key="5">
    <source>
        <dbReference type="Proteomes" id="UP001479290"/>
    </source>
</evidence>
<accession>A0AAW2ANW4</accession>
<dbReference type="InterPro" id="IPR016161">
    <property type="entry name" value="Ald_DH/histidinol_DH"/>
</dbReference>
<name>A0AAW2ANW4_CULAL</name>
<dbReference type="GO" id="GO:0006081">
    <property type="term" value="P:aldehyde metabolic process"/>
    <property type="evidence" value="ECO:0007669"/>
    <property type="project" value="InterPro"/>
</dbReference>
<keyword evidence="5" id="KW-1185">Reference proteome</keyword>
<protein>
    <recommendedName>
        <fullName evidence="3">Aldehyde dehydrogenase domain-containing protein</fullName>
    </recommendedName>
</protein>
<dbReference type="PANTHER" id="PTHR43570:SF7">
    <property type="entry name" value="ALDEHYDE DEHYDROGENASE"/>
    <property type="match status" value="1"/>
</dbReference>
<dbReference type="GO" id="GO:0004028">
    <property type="term" value="F:3-chloroallyl aldehyde dehydrogenase activity"/>
    <property type="evidence" value="ECO:0007669"/>
    <property type="project" value="TreeGrafter"/>
</dbReference>
<dbReference type="InterPro" id="IPR012394">
    <property type="entry name" value="Aldehyde_DH_NAD(P)"/>
</dbReference>
<dbReference type="Proteomes" id="UP001479290">
    <property type="component" value="Unassembled WGS sequence"/>
</dbReference>
<dbReference type="PANTHER" id="PTHR43570">
    <property type="entry name" value="ALDEHYDE DEHYDROGENASE"/>
    <property type="match status" value="1"/>
</dbReference>
<keyword evidence="2" id="KW-0560">Oxidoreductase</keyword>
<dbReference type="GO" id="GO:0004029">
    <property type="term" value="F:aldehyde dehydrogenase (NAD+) activity"/>
    <property type="evidence" value="ECO:0007669"/>
    <property type="project" value="TreeGrafter"/>
</dbReference>
<evidence type="ECO:0000256" key="2">
    <source>
        <dbReference type="ARBA" id="ARBA00023002"/>
    </source>
</evidence>
<dbReference type="GO" id="GO:0005737">
    <property type="term" value="C:cytoplasm"/>
    <property type="evidence" value="ECO:0007669"/>
    <property type="project" value="TreeGrafter"/>
</dbReference>
<feature type="domain" description="Aldehyde dehydrogenase" evidence="3">
    <location>
        <begin position="29"/>
        <end position="327"/>
    </location>
</feature>
<reference evidence="4 5" key="1">
    <citation type="submission" date="2024-05" db="EMBL/GenBank/DDBJ databases">
        <title>A high-quality chromosomal-level genome assembly of Topmouth culter (Culter alburnus).</title>
        <authorList>
            <person name="Zhao H."/>
        </authorList>
    </citation>
    <scope>NUCLEOTIDE SEQUENCE [LARGE SCALE GENOMIC DNA]</scope>
    <source>
        <strain evidence="4">CATC2023</strain>
        <tissue evidence="4">Muscle</tissue>
    </source>
</reference>
<dbReference type="Pfam" id="PF00171">
    <property type="entry name" value="Aldedh"/>
    <property type="match status" value="1"/>
</dbReference>
<proteinExistence type="inferred from homology"/>
<sequence length="348" mass="39010">MSSPPSPSPTRWFKALRRTRIEDVCLKSGATACLEVLKRARVAFRARRTAQDSFRLAQVEALVRMLMDHECDFVDALGRDVHKPRFEMVMSELMTVKNEALHTISNLKKWMEPQRIERNWATAFDECLVVNEPLGVVLIIGNWTSPLQLCLVPLVGAIAAGNCVIISPPETCTHTAVLLHRLIPAYLDNECFHSVVAAAHEISEIIDLKFDHVFFSGDKENGIKVAQAAARTLARVTLVLSGKNPCYVDSQCDINTTARRIAWARFHNAGQSAVAPDYILCHVDAKENLLQALRCALQQFYGTDPRESRSFGRIVNEENFNKAKDQLCRSGKVFIGGQVNEMERYIGE</sequence>
<dbReference type="EMBL" id="JAWDJR010000005">
    <property type="protein sequence ID" value="KAK9975122.1"/>
    <property type="molecule type" value="Genomic_DNA"/>
</dbReference>
<comment type="caution">
    <text evidence="4">The sequence shown here is derived from an EMBL/GenBank/DDBJ whole genome shotgun (WGS) entry which is preliminary data.</text>
</comment>
<dbReference type="InterPro" id="IPR016162">
    <property type="entry name" value="Ald_DH_N"/>
</dbReference>
<dbReference type="Gene3D" id="3.40.309.10">
    <property type="entry name" value="Aldehyde Dehydrogenase, Chain A, domain 2"/>
    <property type="match status" value="1"/>
</dbReference>
<evidence type="ECO:0000313" key="4">
    <source>
        <dbReference type="EMBL" id="KAK9975122.1"/>
    </source>
</evidence>
<comment type="similarity">
    <text evidence="1">Belongs to the aldehyde dehydrogenase family.</text>
</comment>
<dbReference type="AlphaFoldDB" id="A0AAW2ANW4"/>